<accession>A0ABD0RKF4</accession>
<organism evidence="1 2">
    <name type="scientific">Cirrhinus mrigala</name>
    <name type="common">Mrigala</name>
    <dbReference type="NCBI Taxonomy" id="683832"/>
    <lineage>
        <taxon>Eukaryota</taxon>
        <taxon>Metazoa</taxon>
        <taxon>Chordata</taxon>
        <taxon>Craniata</taxon>
        <taxon>Vertebrata</taxon>
        <taxon>Euteleostomi</taxon>
        <taxon>Actinopterygii</taxon>
        <taxon>Neopterygii</taxon>
        <taxon>Teleostei</taxon>
        <taxon>Ostariophysi</taxon>
        <taxon>Cypriniformes</taxon>
        <taxon>Cyprinidae</taxon>
        <taxon>Labeoninae</taxon>
        <taxon>Labeonini</taxon>
        <taxon>Cirrhinus</taxon>
    </lineage>
</organism>
<dbReference type="EMBL" id="JAMKFB020000003">
    <property type="protein sequence ID" value="KAL0198580.1"/>
    <property type="molecule type" value="Genomic_DNA"/>
</dbReference>
<proteinExistence type="predicted"/>
<comment type="caution">
    <text evidence="1">The sequence shown here is derived from an EMBL/GenBank/DDBJ whole genome shotgun (WGS) entry which is preliminary data.</text>
</comment>
<evidence type="ECO:0000313" key="1">
    <source>
        <dbReference type="EMBL" id="KAL0198580.1"/>
    </source>
</evidence>
<sequence>PSSSQTSGSMTCLTTATARTPAVEAVAAVERAWKPVESSSCPILTLASPMQTF</sequence>
<dbReference type="Proteomes" id="UP001529510">
    <property type="component" value="Unassembled WGS sequence"/>
</dbReference>
<feature type="non-terminal residue" evidence="1">
    <location>
        <position position="53"/>
    </location>
</feature>
<evidence type="ECO:0000313" key="2">
    <source>
        <dbReference type="Proteomes" id="UP001529510"/>
    </source>
</evidence>
<name>A0ABD0RKF4_CIRMR</name>
<reference evidence="1 2" key="1">
    <citation type="submission" date="2024-05" db="EMBL/GenBank/DDBJ databases">
        <title>Genome sequencing and assembly of Indian major carp, Cirrhinus mrigala (Hamilton, 1822).</title>
        <authorList>
            <person name="Mohindra V."/>
            <person name="Chowdhury L.M."/>
            <person name="Lal K."/>
            <person name="Jena J.K."/>
        </authorList>
    </citation>
    <scope>NUCLEOTIDE SEQUENCE [LARGE SCALE GENOMIC DNA]</scope>
    <source>
        <strain evidence="1">CM1030</strain>
        <tissue evidence="1">Blood</tissue>
    </source>
</reference>
<protein>
    <submittedName>
        <fullName evidence="1">Uncharacterized protein</fullName>
    </submittedName>
</protein>
<dbReference type="AlphaFoldDB" id="A0ABD0RKF4"/>
<feature type="non-terminal residue" evidence="1">
    <location>
        <position position="1"/>
    </location>
</feature>
<keyword evidence="2" id="KW-1185">Reference proteome</keyword>
<gene>
    <name evidence="1" type="ORF">M9458_007120</name>
</gene>